<evidence type="ECO:0000256" key="4">
    <source>
        <dbReference type="ARBA" id="ARBA00022723"/>
    </source>
</evidence>
<dbReference type="CDD" id="cd07723">
    <property type="entry name" value="hydroxyacylglutathione_hydrolase_MBL-fold"/>
    <property type="match status" value="1"/>
</dbReference>
<comment type="pathway">
    <text evidence="2 7">Secondary metabolite metabolism; methylglyoxal degradation; (R)-lactate from methylglyoxal: step 2/2.</text>
</comment>
<comment type="cofactor">
    <cofactor evidence="7">
        <name>Zn(2+)</name>
        <dbReference type="ChEBI" id="CHEBI:29105"/>
    </cofactor>
    <text evidence="7">Binds 2 Zn(2+) ions per subunit.</text>
</comment>
<evidence type="ECO:0000256" key="5">
    <source>
        <dbReference type="ARBA" id="ARBA00022801"/>
    </source>
</evidence>
<keyword evidence="6 7" id="KW-0862">Zinc</keyword>
<dbReference type="GO" id="GO:0004416">
    <property type="term" value="F:hydroxyacylglutathione hydrolase activity"/>
    <property type="evidence" value="ECO:0007669"/>
    <property type="project" value="UniProtKB-EC"/>
</dbReference>
<feature type="binding site" evidence="7">
    <location>
        <position position="55"/>
    </location>
    <ligand>
        <name>Zn(2+)</name>
        <dbReference type="ChEBI" id="CHEBI:29105"/>
        <label>1</label>
    </ligand>
</feature>
<dbReference type="PANTHER" id="PTHR43705:SF1">
    <property type="entry name" value="HYDROXYACYLGLUTATHIONE HYDROLASE GLOB"/>
    <property type="match status" value="1"/>
</dbReference>
<gene>
    <name evidence="7 9" type="primary">gloB</name>
    <name evidence="9" type="ORF">NM961_00760</name>
</gene>
<feature type="domain" description="Metallo-beta-lactamase" evidence="8">
    <location>
        <begin position="11"/>
        <end position="166"/>
    </location>
</feature>
<protein>
    <recommendedName>
        <fullName evidence="7">Hydroxyacylglutathione hydrolase</fullName>
        <ecNumber evidence="7">3.1.2.6</ecNumber>
    </recommendedName>
    <alternativeName>
        <fullName evidence="7">Glyoxalase II</fullName>
        <shortName evidence="7">Glx II</shortName>
    </alternativeName>
</protein>
<comment type="caution">
    <text evidence="9">The sequence shown here is derived from an EMBL/GenBank/DDBJ whole genome shotgun (WGS) entry which is preliminary data.</text>
</comment>
<sequence length="260" mass="28061">MRILALPAFDDNYLWLVHDHAGNAVAVDPGDAAPVLAALQAHGLALRAILLTHHHPDHIGGVAALCERYAVDVYAPDDERIPHATRRVAGGDHIDLATPSLRLQVLALPGHTRTHVGYHGGGLVFCGDTLFSVGCGRLFEGTPAQMLASLDTLAALPPETAVYCAHEYTWSNCAYAATVEPANPALQERIRQVRALRASGQPSLPTSIGLERATNPFLRVDMPEVIDWGLHSHGIAPGARVERFAALRRGKDQFRLPALW</sequence>
<dbReference type="EMBL" id="JANFQO010000001">
    <property type="protein sequence ID" value="MCQ4163236.1"/>
    <property type="molecule type" value="Genomic_DNA"/>
</dbReference>
<dbReference type="InterPro" id="IPR036866">
    <property type="entry name" value="RibonucZ/Hydroxyglut_hydro"/>
</dbReference>
<dbReference type="SMART" id="SM00849">
    <property type="entry name" value="Lactamase_B"/>
    <property type="match status" value="1"/>
</dbReference>
<evidence type="ECO:0000256" key="6">
    <source>
        <dbReference type="ARBA" id="ARBA00022833"/>
    </source>
</evidence>
<proteinExistence type="inferred from homology"/>
<evidence type="ECO:0000256" key="1">
    <source>
        <dbReference type="ARBA" id="ARBA00001623"/>
    </source>
</evidence>
<feature type="binding site" evidence="7">
    <location>
        <position position="58"/>
    </location>
    <ligand>
        <name>Zn(2+)</name>
        <dbReference type="ChEBI" id="CHEBI:29105"/>
        <label>2</label>
    </ligand>
</feature>
<dbReference type="Gene3D" id="3.60.15.10">
    <property type="entry name" value="Ribonuclease Z/Hydroxyacylglutathione hydrolase-like"/>
    <property type="match status" value="1"/>
</dbReference>
<evidence type="ECO:0000313" key="10">
    <source>
        <dbReference type="Proteomes" id="UP001165498"/>
    </source>
</evidence>
<feature type="binding site" evidence="7">
    <location>
        <position position="111"/>
    </location>
    <ligand>
        <name>Zn(2+)</name>
        <dbReference type="ChEBI" id="CHEBI:29105"/>
        <label>1</label>
    </ligand>
</feature>
<feature type="binding site" evidence="7">
    <location>
        <position position="128"/>
    </location>
    <ligand>
        <name>Zn(2+)</name>
        <dbReference type="ChEBI" id="CHEBI:29105"/>
        <label>1</label>
    </ligand>
</feature>
<evidence type="ECO:0000256" key="2">
    <source>
        <dbReference type="ARBA" id="ARBA00004963"/>
    </source>
</evidence>
<dbReference type="InterPro" id="IPR035680">
    <property type="entry name" value="Clx_II_MBL"/>
</dbReference>
<evidence type="ECO:0000259" key="8">
    <source>
        <dbReference type="SMART" id="SM00849"/>
    </source>
</evidence>
<evidence type="ECO:0000256" key="3">
    <source>
        <dbReference type="ARBA" id="ARBA00006759"/>
    </source>
</evidence>
<dbReference type="PANTHER" id="PTHR43705">
    <property type="entry name" value="HYDROXYACYLGLUTATHIONE HYDROLASE"/>
    <property type="match status" value="1"/>
</dbReference>
<dbReference type="PIRSF" id="PIRSF005457">
    <property type="entry name" value="Glx"/>
    <property type="match status" value="1"/>
</dbReference>
<accession>A0ABT1QL44</accession>
<dbReference type="EC" id="3.1.2.6" evidence="7"/>
<dbReference type="InterPro" id="IPR050110">
    <property type="entry name" value="Glyoxalase_II_hydrolase"/>
</dbReference>
<feature type="binding site" evidence="7">
    <location>
        <position position="53"/>
    </location>
    <ligand>
        <name>Zn(2+)</name>
        <dbReference type="ChEBI" id="CHEBI:29105"/>
        <label>1</label>
    </ligand>
</feature>
<keyword evidence="4 7" id="KW-0479">Metal-binding</keyword>
<organism evidence="9 10">
    <name type="scientific">Tahibacter harae</name>
    <dbReference type="NCBI Taxonomy" id="2963937"/>
    <lineage>
        <taxon>Bacteria</taxon>
        <taxon>Pseudomonadati</taxon>
        <taxon>Pseudomonadota</taxon>
        <taxon>Gammaproteobacteria</taxon>
        <taxon>Lysobacterales</taxon>
        <taxon>Rhodanobacteraceae</taxon>
        <taxon>Tahibacter</taxon>
    </lineage>
</organism>
<dbReference type="InterPro" id="IPR017782">
    <property type="entry name" value="Hydroxyacylglutathione_Hdrlase"/>
</dbReference>
<dbReference type="Proteomes" id="UP001165498">
    <property type="component" value="Unassembled WGS sequence"/>
</dbReference>
<dbReference type="InterPro" id="IPR001279">
    <property type="entry name" value="Metallo-B-lactamas"/>
</dbReference>
<evidence type="ECO:0000313" key="9">
    <source>
        <dbReference type="EMBL" id="MCQ4163236.1"/>
    </source>
</evidence>
<comment type="subunit">
    <text evidence="7">Monomer.</text>
</comment>
<dbReference type="Pfam" id="PF00753">
    <property type="entry name" value="Lactamase_B"/>
    <property type="match status" value="1"/>
</dbReference>
<dbReference type="InterPro" id="IPR032282">
    <property type="entry name" value="HAGH_C"/>
</dbReference>
<keyword evidence="10" id="KW-1185">Reference proteome</keyword>
<evidence type="ECO:0000256" key="7">
    <source>
        <dbReference type="HAMAP-Rule" id="MF_01374"/>
    </source>
</evidence>
<name>A0ABT1QL44_9GAMM</name>
<comment type="similarity">
    <text evidence="3 7">Belongs to the metallo-beta-lactamase superfamily. Glyoxalase II family.</text>
</comment>
<dbReference type="NCBIfam" id="TIGR03413">
    <property type="entry name" value="GSH_gloB"/>
    <property type="match status" value="1"/>
</dbReference>
<feature type="binding site" evidence="7">
    <location>
        <position position="128"/>
    </location>
    <ligand>
        <name>Zn(2+)</name>
        <dbReference type="ChEBI" id="CHEBI:29105"/>
        <label>2</label>
    </ligand>
</feature>
<comment type="catalytic activity">
    <reaction evidence="1 7">
        <text>an S-(2-hydroxyacyl)glutathione + H2O = a 2-hydroxy carboxylate + glutathione + H(+)</text>
        <dbReference type="Rhea" id="RHEA:21864"/>
        <dbReference type="ChEBI" id="CHEBI:15377"/>
        <dbReference type="ChEBI" id="CHEBI:15378"/>
        <dbReference type="ChEBI" id="CHEBI:57925"/>
        <dbReference type="ChEBI" id="CHEBI:58896"/>
        <dbReference type="ChEBI" id="CHEBI:71261"/>
        <dbReference type="EC" id="3.1.2.6"/>
    </reaction>
</comment>
<feature type="binding site" evidence="7">
    <location>
        <position position="57"/>
    </location>
    <ligand>
        <name>Zn(2+)</name>
        <dbReference type="ChEBI" id="CHEBI:29105"/>
        <label>2</label>
    </ligand>
</feature>
<dbReference type="HAMAP" id="MF_01374">
    <property type="entry name" value="Glyoxalase_2"/>
    <property type="match status" value="1"/>
</dbReference>
<dbReference type="SUPFAM" id="SSF56281">
    <property type="entry name" value="Metallo-hydrolase/oxidoreductase"/>
    <property type="match status" value="1"/>
</dbReference>
<feature type="binding site" evidence="7">
    <location>
        <position position="166"/>
    </location>
    <ligand>
        <name>Zn(2+)</name>
        <dbReference type="ChEBI" id="CHEBI:29105"/>
        <label>2</label>
    </ligand>
</feature>
<keyword evidence="5 7" id="KW-0378">Hydrolase</keyword>
<comment type="function">
    <text evidence="7">Thiolesterase that catalyzes the hydrolysis of S-D-lactoyl-glutathione to form glutathione and D-lactic acid.</text>
</comment>
<reference evidence="9" key="1">
    <citation type="submission" date="2022-07" db="EMBL/GenBank/DDBJ databases">
        <title>Tahibacter sp., a new gammaproteobacterium isolated from the silt sample collected at pig farm.</title>
        <authorList>
            <person name="Chen H."/>
        </authorList>
    </citation>
    <scope>NUCLEOTIDE SEQUENCE</scope>
    <source>
        <strain evidence="9">P2K</strain>
    </source>
</reference>
<dbReference type="Pfam" id="PF16123">
    <property type="entry name" value="HAGH_C"/>
    <property type="match status" value="1"/>
</dbReference>